<dbReference type="EC" id="4.3.3.7" evidence="4 12"/>
<dbReference type="GO" id="GO:0019877">
    <property type="term" value="P:diaminopimelate biosynthetic process"/>
    <property type="evidence" value="ECO:0007669"/>
    <property type="project" value="UniProtKB-UniRule"/>
</dbReference>
<dbReference type="InterPro" id="IPR005263">
    <property type="entry name" value="DapA"/>
</dbReference>
<keyword evidence="8 12" id="KW-0457">Lysine biosynthesis</keyword>
<dbReference type="HAMAP" id="MF_00418">
    <property type="entry name" value="DapA"/>
    <property type="match status" value="1"/>
</dbReference>
<dbReference type="STRING" id="1123282.SAMN02745823_00063"/>
<comment type="catalytic activity">
    <reaction evidence="11 12">
        <text>L-aspartate 4-semialdehyde + pyruvate = (2S,4S)-4-hydroxy-2,3,4,5-tetrahydrodipicolinate + H2O + H(+)</text>
        <dbReference type="Rhea" id="RHEA:34171"/>
        <dbReference type="ChEBI" id="CHEBI:15361"/>
        <dbReference type="ChEBI" id="CHEBI:15377"/>
        <dbReference type="ChEBI" id="CHEBI:15378"/>
        <dbReference type="ChEBI" id="CHEBI:67139"/>
        <dbReference type="ChEBI" id="CHEBI:537519"/>
        <dbReference type="EC" id="4.3.3.7"/>
    </reaction>
</comment>
<feature type="site" description="Part of a proton relay during catalysis" evidence="12">
    <location>
        <position position="47"/>
    </location>
</feature>
<evidence type="ECO:0000256" key="7">
    <source>
        <dbReference type="ARBA" id="ARBA00022915"/>
    </source>
</evidence>
<name>A0A1M5TEU1_9FIRM</name>
<dbReference type="UniPathway" id="UPA00034">
    <property type="reaction ID" value="UER00017"/>
</dbReference>
<evidence type="ECO:0000313" key="16">
    <source>
        <dbReference type="EMBL" id="SHH49234.1"/>
    </source>
</evidence>
<comment type="subcellular location">
    <subcellularLocation>
        <location evidence="12">Cytoplasm</location>
    </subcellularLocation>
</comment>
<dbReference type="PANTHER" id="PTHR12128:SF66">
    <property type="entry name" value="4-HYDROXY-2-OXOGLUTARATE ALDOLASE, MITOCHONDRIAL"/>
    <property type="match status" value="1"/>
</dbReference>
<dbReference type="InterPro" id="IPR002220">
    <property type="entry name" value="DapA-like"/>
</dbReference>
<keyword evidence="7 12" id="KW-0220">Diaminopimelate biosynthesis</keyword>
<comment type="subunit">
    <text evidence="12">Homotetramer; dimer of dimers.</text>
</comment>
<keyword evidence="9 12" id="KW-0456">Lyase</keyword>
<keyword evidence="17" id="KW-1185">Reference proteome</keyword>
<dbReference type="PIRSF" id="PIRSF001365">
    <property type="entry name" value="DHDPS"/>
    <property type="match status" value="1"/>
</dbReference>
<evidence type="ECO:0000256" key="12">
    <source>
        <dbReference type="HAMAP-Rule" id="MF_00418"/>
    </source>
</evidence>
<feature type="binding site" evidence="12 15">
    <location>
        <position position="206"/>
    </location>
    <ligand>
        <name>pyruvate</name>
        <dbReference type="ChEBI" id="CHEBI:15361"/>
    </ligand>
</feature>
<dbReference type="NCBIfam" id="TIGR00674">
    <property type="entry name" value="dapA"/>
    <property type="match status" value="1"/>
</dbReference>
<evidence type="ECO:0000256" key="9">
    <source>
        <dbReference type="ARBA" id="ARBA00023239"/>
    </source>
</evidence>
<evidence type="ECO:0000256" key="11">
    <source>
        <dbReference type="ARBA" id="ARBA00047836"/>
    </source>
</evidence>
<dbReference type="Pfam" id="PF00701">
    <property type="entry name" value="DHDPS"/>
    <property type="match status" value="1"/>
</dbReference>
<evidence type="ECO:0000256" key="3">
    <source>
        <dbReference type="ARBA" id="ARBA00007592"/>
    </source>
</evidence>
<comment type="function">
    <text evidence="1 12">Catalyzes the condensation of (S)-aspartate-beta-semialdehyde [(S)-ASA] and pyruvate to 4-hydroxy-tetrahydrodipicolinate (HTPA).</text>
</comment>
<feature type="active site" description="Proton donor/acceptor" evidence="12 14">
    <location>
        <position position="136"/>
    </location>
</feature>
<proteinExistence type="inferred from homology"/>
<dbReference type="SMART" id="SM01130">
    <property type="entry name" value="DHDPS"/>
    <property type="match status" value="1"/>
</dbReference>
<comment type="similarity">
    <text evidence="3 12 13">Belongs to the DapA family.</text>
</comment>
<evidence type="ECO:0000256" key="13">
    <source>
        <dbReference type="PIRNR" id="PIRNR001365"/>
    </source>
</evidence>
<keyword evidence="6 12" id="KW-0028">Amino-acid biosynthesis</keyword>
<dbReference type="RefSeq" id="WP_073075663.1">
    <property type="nucleotide sequence ID" value="NZ_FQXV01000001.1"/>
</dbReference>
<evidence type="ECO:0000256" key="4">
    <source>
        <dbReference type="ARBA" id="ARBA00012086"/>
    </source>
</evidence>
<evidence type="ECO:0000256" key="8">
    <source>
        <dbReference type="ARBA" id="ARBA00023154"/>
    </source>
</evidence>
<feature type="binding site" evidence="12 15">
    <location>
        <position position="48"/>
    </location>
    <ligand>
        <name>pyruvate</name>
        <dbReference type="ChEBI" id="CHEBI:15361"/>
    </ligand>
</feature>
<dbReference type="GO" id="GO:0005829">
    <property type="term" value="C:cytosol"/>
    <property type="evidence" value="ECO:0007669"/>
    <property type="project" value="TreeGrafter"/>
</dbReference>
<gene>
    <name evidence="12" type="primary">dapA</name>
    <name evidence="16" type="ORF">SAMN02745823_00063</name>
</gene>
<dbReference type="CDD" id="cd00950">
    <property type="entry name" value="DHDPS"/>
    <property type="match status" value="1"/>
</dbReference>
<organism evidence="16 17">
    <name type="scientific">Sporobacter termitidis DSM 10068</name>
    <dbReference type="NCBI Taxonomy" id="1123282"/>
    <lineage>
        <taxon>Bacteria</taxon>
        <taxon>Bacillati</taxon>
        <taxon>Bacillota</taxon>
        <taxon>Clostridia</taxon>
        <taxon>Eubacteriales</taxon>
        <taxon>Oscillospiraceae</taxon>
        <taxon>Sporobacter</taxon>
    </lineage>
</organism>
<dbReference type="PANTHER" id="PTHR12128">
    <property type="entry name" value="DIHYDRODIPICOLINATE SYNTHASE"/>
    <property type="match status" value="1"/>
</dbReference>
<dbReference type="EMBL" id="FQXV01000001">
    <property type="protein sequence ID" value="SHH49234.1"/>
    <property type="molecule type" value="Genomic_DNA"/>
</dbReference>
<evidence type="ECO:0000256" key="1">
    <source>
        <dbReference type="ARBA" id="ARBA00003294"/>
    </source>
</evidence>
<dbReference type="AlphaFoldDB" id="A0A1M5TEU1"/>
<evidence type="ECO:0000256" key="14">
    <source>
        <dbReference type="PIRSR" id="PIRSR001365-1"/>
    </source>
</evidence>
<sequence>MKTPVFTGSSVAIVTPFKNGKVDFEKLSELIEFQITGGTAAITICGTTGESSTMSLEEHMETVDFCVKKVNKRVKVIAGAGSNDTMAAVQLSQEAERSGADAVLSVTPYYNKTTQRGLVKHYTYIADRINIPMILYNVPSRTGLAISADTYKQLSKHPNINGTKEASTDFSLIGSTIAACGDDFYVWSGNDNETVPMMSIGAKGVISVVANIMPALMAELAEACLSGDYAHAAKLHLKYLDFMGKLFIEVNPIPVKAAMNLVGMDVGEPRLPLCEMDPANAEKLKASMRNIGLLK</sequence>
<dbReference type="Proteomes" id="UP000183995">
    <property type="component" value="Unassembled WGS sequence"/>
</dbReference>
<dbReference type="Gene3D" id="3.20.20.70">
    <property type="entry name" value="Aldolase class I"/>
    <property type="match status" value="1"/>
</dbReference>
<comment type="pathway">
    <text evidence="2 12">Amino-acid biosynthesis; L-lysine biosynthesis via DAP pathway; (S)-tetrahydrodipicolinate from L-aspartate: step 3/4.</text>
</comment>
<feature type="active site" description="Schiff-base intermediate with substrate" evidence="12 14">
    <location>
        <position position="164"/>
    </location>
</feature>
<evidence type="ECO:0000256" key="2">
    <source>
        <dbReference type="ARBA" id="ARBA00005120"/>
    </source>
</evidence>
<evidence type="ECO:0000256" key="15">
    <source>
        <dbReference type="PIRSR" id="PIRSR001365-2"/>
    </source>
</evidence>
<comment type="caution">
    <text evidence="12">Was originally thought to be a dihydrodipicolinate synthase (DHDPS), catalyzing the condensation of (S)-aspartate-beta-semialdehyde [(S)-ASA] and pyruvate to dihydrodipicolinate (DHDP). However, it was shown in E.coli that the product of the enzymatic reaction is not dihydrodipicolinate but in fact (4S)-4-hydroxy-2,3,4,5-tetrahydro-(2S)-dipicolinic acid (HTPA), and that the consecutive dehydration reaction leading to DHDP is not spontaneous but catalyzed by DapB.</text>
</comment>
<keyword evidence="5 12" id="KW-0963">Cytoplasm</keyword>
<evidence type="ECO:0000256" key="6">
    <source>
        <dbReference type="ARBA" id="ARBA00022605"/>
    </source>
</evidence>
<evidence type="ECO:0000256" key="10">
    <source>
        <dbReference type="ARBA" id="ARBA00023270"/>
    </source>
</evidence>
<feature type="site" description="Part of a proton relay during catalysis" evidence="12">
    <location>
        <position position="110"/>
    </location>
</feature>
<dbReference type="OrthoDB" id="9782828at2"/>
<dbReference type="SUPFAM" id="SSF51569">
    <property type="entry name" value="Aldolase"/>
    <property type="match status" value="1"/>
</dbReference>
<accession>A0A1M5TEU1</accession>
<dbReference type="PRINTS" id="PR00146">
    <property type="entry name" value="DHPICSNTHASE"/>
</dbReference>
<evidence type="ECO:0000256" key="5">
    <source>
        <dbReference type="ARBA" id="ARBA00022490"/>
    </source>
</evidence>
<dbReference type="GO" id="GO:0009089">
    <property type="term" value="P:lysine biosynthetic process via diaminopimelate"/>
    <property type="evidence" value="ECO:0007669"/>
    <property type="project" value="UniProtKB-UniRule"/>
</dbReference>
<protein>
    <recommendedName>
        <fullName evidence="4 12">4-hydroxy-tetrahydrodipicolinate synthase</fullName>
        <shortName evidence="12">HTPA synthase</shortName>
        <ecNumber evidence="4 12">4.3.3.7</ecNumber>
    </recommendedName>
</protein>
<dbReference type="GO" id="GO:0008840">
    <property type="term" value="F:4-hydroxy-tetrahydrodipicolinate synthase activity"/>
    <property type="evidence" value="ECO:0007669"/>
    <property type="project" value="UniProtKB-UniRule"/>
</dbReference>
<evidence type="ECO:0000313" key="17">
    <source>
        <dbReference type="Proteomes" id="UP000183995"/>
    </source>
</evidence>
<keyword evidence="10 12" id="KW-0704">Schiff base</keyword>
<dbReference type="InterPro" id="IPR013785">
    <property type="entry name" value="Aldolase_TIM"/>
</dbReference>
<reference evidence="16 17" key="1">
    <citation type="submission" date="2016-11" db="EMBL/GenBank/DDBJ databases">
        <authorList>
            <person name="Jaros S."/>
            <person name="Januszkiewicz K."/>
            <person name="Wedrychowicz H."/>
        </authorList>
    </citation>
    <scope>NUCLEOTIDE SEQUENCE [LARGE SCALE GENOMIC DNA]</scope>
    <source>
        <strain evidence="16 17">DSM 10068</strain>
    </source>
</reference>